<dbReference type="Gene3D" id="1.10.357.20">
    <property type="entry name" value="SLC41 divalent cation transporters, integral membrane domain"/>
    <property type="match status" value="1"/>
</dbReference>
<keyword evidence="10" id="KW-0175">Coiled coil</keyword>
<evidence type="ECO:0000256" key="10">
    <source>
        <dbReference type="SAM" id="Coils"/>
    </source>
</evidence>
<dbReference type="InterPro" id="IPR000644">
    <property type="entry name" value="CBS_dom"/>
</dbReference>
<dbReference type="Pfam" id="PF01769">
    <property type="entry name" value="MgtE"/>
    <property type="match status" value="1"/>
</dbReference>
<keyword evidence="6 9" id="KW-1133">Transmembrane helix</keyword>
<dbReference type="NCBIfam" id="TIGR00400">
    <property type="entry name" value="mgtE"/>
    <property type="match status" value="1"/>
</dbReference>
<dbReference type="PANTHER" id="PTHR43773">
    <property type="entry name" value="MAGNESIUM TRANSPORTER MGTE"/>
    <property type="match status" value="1"/>
</dbReference>
<feature type="transmembrane region" description="Helical" evidence="9">
    <location>
        <begin position="394"/>
        <end position="419"/>
    </location>
</feature>
<keyword evidence="9" id="KW-0479">Metal-binding</keyword>
<feature type="domain" description="CBS" evidence="11">
    <location>
        <begin position="209"/>
        <end position="266"/>
    </location>
</feature>
<evidence type="ECO:0000259" key="11">
    <source>
        <dbReference type="PROSITE" id="PS51371"/>
    </source>
</evidence>
<dbReference type="PANTHER" id="PTHR43773:SF1">
    <property type="entry name" value="MAGNESIUM TRANSPORTER MGTE"/>
    <property type="match status" value="1"/>
</dbReference>
<evidence type="ECO:0000313" key="12">
    <source>
        <dbReference type="EMBL" id="LAB71269.1"/>
    </source>
</evidence>
<dbReference type="InterPro" id="IPR006669">
    <property type="entry name" value="MgtE_transporter"/>
</dbReference>
<evidence type="ECO:0000256" key="1">
    <source>
        <dbReference type="ARBA" id="ARBA00004141"/>
    </source>
</evidence>
<feature type="transmembrane region" description="Helical" evidence="9">
    <location>
        <begin position="431"/>
        <end position="455"/>
    </location>
</feature>
<feature type="transmembrane region" description="Helical" evidence="9">
    <location>
        <begin position="294"/>
        <end position="312"/>
    </location>
</feature>
<keyword evidence="3 9" id="KW-0813">Transport</keyword>
<evidence type="ECO:0000256" key="3">
    <source>
        <dbReference type="ARBA" id="ARBA00022448"/>
    </source>
</evidence>
<accession>A0A2P2IB84</accession>
<evidence type="ECO:0000256" key="9">
    <source>
        <dbReference type="RuleBase" id="RU362011"/>
    </source>
</evidence>
<dbReference type="SMART" id="SM00924">
    <property type="entry name" value="MgtE_N"/>
    <property type="match status" value="1"/>
</dbReference>
<keyword evidence="4 9" id="KW-0812">Transmembrane</keyword>
<comment type="similarity">
    <text evidence="2 9">Belongs to the SLC41A transporter family.</text>
</comment>
<keyword evidence="9" id="KW-1003">Cell membrane</keyword>
<proteinExistence type="evidence at transcript level"/>
<dbReference type="Pfam" id="PF00571">
    <property type="entry name" value="CBS"/>
    <property type="match status" value="1"/>
</dbReference>
<feature type="transmembrane region" description="Helical" evidence="9">
    <location>
        <begin position="366"/>
        <end position="388"/>
    </location>
</feature>
<dbReference type="SUPFAM" id="SSF54631">
    <property type="entry name" value="CBS-domain pair"/>
    <property type="match status" value="1"/>
</dbReference>
<dbReference type="SUPFAM" id="SSF158791">
    <property type="entry name" value="MgtE N-terminal domain-like"/>
    <property type="match status" value="1"/>
</dbReference>
<reference evidence="12" key="1">
    <citation type="journal article" date="2018" name="Biosci. Biotechnol. Biochem.">
        <title>Polysaccharide hydrolase of the hadal zone amphipods Hirondellea gigas.</title>
        <authorList>
            <person name="Kobayashi H."/>
            <person name="Nagahama T."/>
            <person name="Arai W."/>
            <person name="Sasagawa Y."/>
            <person name="Umeda M."/>
            <person name="Hayashi T."/>
            <person name="Nikaido I."/>
            <person name="Watanabe H."/>
            <person name="Oguri K."/>
            <person name="Kitazato H."/>
            <person name="Fujioka K."/>
            <person name="Kido Y."/>
            <person name="Takami H."/>
        </authorList>
    </citation>
    <scope>NUCLEOTIDE SEQUENCE</scope>
    <source>
        <tissue evidence="12">Whole body</tissue>
    </source>
</reference>
<name>A0A2P2IB84_9CRUS</name>
<keyword evidence="5 9" id="KW-0460">Magnesium</keyword>
<comment type="function">
    <text evidence="9">Acts as a magnesium transporter.</text>
</comment>
<evidence type="ECO:0000256" key="5">
    <source>
        <dbReference type="ARBA" id="ARBA00022842"/>
    </source>
</evidence>
<dbReference type="InterPro" id="IPR036739">
    <property type="entry name" value="SLC41_membr_dom_sf"/>
</dbReference>
<evidence type="ECO:0000256" key="2">
    <source>
        <dbReference type="ARBA" id="ARBA00009749"/>
    </source>
</evidence>
<dbReference type="InterPro" id="IPR046342">
    <property type="entry name" value="CBS_dom_sf"/>
</dbReference>
<keyword evidence="7 9" id="KW-0472">Membrane</keyword>
<dbReference type="Gene3D" id="1.25.60.10">
    <property type="entry name" value="MgtE N-terminal domain-like"/>
    <property type="match status" value="1"/>
</dbReference>
<comment type="subunit">
    <text evidence="9">Homodimer.</text>
</comment>
<keyword evidence="8" id="KW-0129">CBS domain</keyword>
<dbReference type="SUPFAM" id="SSF161093">
    <property type="entry name" value="MgtE membrane domain-like"/>
    <property type="match status" value="1"/>
</dbReference>
<comment type="subcellular location">
    <subcellularLocation>
        <location evidence="9">Cell membrane</location>
        <topology evidence="9">Multi-pass membrane protein</topology>
    </subcellularLocation>
    <subcellularLocation>
        <location evidence="1">Membrane</location>
        <topology evidence="1">Multi-pass membrane protein</topology>
    </subcellularLocation>
</comment>
<dbReference type="GO" id="GO:0015095">
    <property type="term" value="F:magnesium ion transmembrane transporter activity"/>
    <property type="evidence" value="ECO:0007669"/>
    <property type="project" value="InterPro"/>
</dbReference>
<evidence type="ECO:0000256" key="6">
    <source>
        <dbReference type="ARBA" id="ARBA00022989"/>
    </source>
</evidence>
<dbReference type="Gene3D" id="3.10.580.10">
    <property type="entry name" value="CBS-domain"/>
    <property type="match status" value="1"/>
</dbReference>
<dbReference type="InterPro" id="IPR006668">
    <property type="entry name" value="Mg_transptr_MgtE_intracell_dom"/>
</dbReference>
<feature type="coiled-coil region" evidence="10">
    <location>
        <begin position="94"/>
        <end position="133"/>
    </location>
</feature>
<dbReference type="Pfam" id="PF03448">
    <property type="entry name" value="MgtE_N"/>
    <property type="match status" value="1"/>
</dbReference>
<protein>
    <recommendedName>
        <fullName evidence="9">Magnesium transporter MgtE</fullName>
    </recommendedName>
</protein>
<dbReference type="PROSITE" id="PS51371">
    <property type="entry name" value="CBS"/>
    <property type="match status" value="1"/>
</dbReference>
<dbReference type="GO" id="GO:0005886">
    <property type="term" value="C:plasma membrane"/>
    <property type="evidence" value="ECO:0007669"/>
    <property type="project" value="UniProtKB-SubCell"/>
</dbReference>
<organism evidence="12">
    <name type="scientific">Hirondellea gigas</name>
    <dbReference type="NCBI Taxonomy" id="1518452"/>
    <lineage>
        <taxon>Eukaryota</taxon>
        <taxon>Metazoa</taxon>
        <taxon>Ecdysozoa</taxon>
        <taxon>Arthropoda</taxon>
        <taxon>Crustacea</taxon>
        <taxon>Multicrustacea</taxon>
        <taxon>Malacostraca</taxon>
        <taxon>Eumalacostraca</taxon>
        <taxon>Peracarida</taxon>
        <taxon>Amphipoda</taxon>
        <taxon>Amphilochidea</taxon>
        <taxon>Lysianassida</taxon>
        <taxon>Lysianassidira</taxon>
        <taxon>Lysianassoidea</taxon>
        <taxon>Lysianassidae</taxon>
        <taxon>Hirondellea</taxon>
    </lineage>
</organism>
<evidence type="ECO:0000256" key="7">
    <source>
        <dbReference type="ARBA" id="ARBA00023136"/>
    </source>
</evidence>
<dbReference type="InterPro" id="IPR038076">
    <property type="entry name" value="MgtE_N_sf"/>
</dbReference>
<dbReference type="EMBL" id="IACF01005686">
    <property type="protein sequence ID" value="LAB71269.1"/>
    <property type="molecule type" value="mRNA"/>
</dbReference>
<sequence length="456" mass="52018">MQKEKEIQQLVDSLEGYLHQKTKGDLHYSDLSKIFKRIIRLDEERFSEYIKRMPTHILGDILETFNERMLKESLHALSLKKMIGTIKKMDSDDATDLLQDIEELDEELAESILDGLDNKEQEEIQRLKGYEEDEAGAYMQIEFFAANHNETVRETIENLRKLKYSEELENITSVFVIGDYNNLVATVQLEDMLLFDFDKSFKEIISKRPEKYKPRYVNDKEEIEKVVIDFKEYDLQVIPVIDADNYLVGRITADDIYDLLQEMATEQIYNMAGLDEETEKEKNVIEIIKKRGRWLFINLWTAILASFVISRFEGTISAIPTLAVLMPIVASMGGNGGTQTLAVMVRQLALGEIDETNWSYQMTKEVIVASVNGVIFALFIGGITYLWVRDIRMAIIIAIAMVINLIVAGVSGGMIPIILKKFKIDPAVGSSVILTTITDVIGFFAFLGLAEMFILN</sequence>
<evidence type="ECO:0000256" key="8">
    <source>
        <dbReference type="PROSITE-ProRule" id="PRU00703"/>
    </source>
</evidence>
<dbReference type="GO" id="GO:0046872">
    <property type="term" value="F:metal ion binding"/>
    <property type="evidence" value="ECO:0007669"/>
    <property type="project" value="UniProtKB-KW"/>
</dbReference>
<evidence type="ECO:0000256" key="4">
    <source>
        <dbReference type="ARBA" id="ARBA00022692"/>
    </source>
</evidence>
<dbReference type="InterPro" id="IPR006667">
    <property type="entry name" value="SLC41_membr_dom"/>
</dbReference>
<comment type="caution">
    <text evidence="9">Lacks conserved residue(s) required for the propagation of feature annotation.</text>
</comment>
<dbReference type="AlphaFoldDB" id="A0A2P2IB84"/>